<dbReference type="InterPro" id="IPR036163">
    <property type="entry name" value="HMA_dom_sf"/>
</dbReference>
<evidence type="ECO:0000259" key="3">
    <source>
        <dbReference type="PROSITE" id="PS50846"/>
    </source>
</evidence>
<gene>
    <name evidence="4" type="ORF">QR721_10590</name>
</gene>
<evidence type="ECO:0000256" key="1">
    <source>
        <dbReference type="ARBA" id="ARBA00022723"/>
    </source>
</evidence>
<evidence type="ECO:0000256" key="2">
    <source>
        <dbReference type="ARBA" id="ARBA00023008"/>
    </source>
</evidence>
<protein>
    <submittedName>
        <fullName evidence="4">Copper ion binding protein</fullName>
    </submittedName>
</protein>
<evidence type="ECO:0000313" key="5">
    <source>
        <dbReference type="Proteomes" id="UP001180087"/>
    </source>
</evidence>
<dbReference type="InterPro" id="IPR006122">
    <property type="entry name" value="HMA_Cu_ion-bd"/>
</dbReference>
<sequence>MEQTISVEGMTCDHCEKSVKDALQELPGVNNVEVTSNPGKAVVDFDNAKVTLADLEKAIAEAGYTPMIDTNM</sequence>
<evidence type="ECO:0000313" key="4">
    <source>
        <dbReference type="EMBL" id="WLV24080.1"/>
    </source>
</evidence>
<dbReference type="InterPro" id="IPR017969">
    <property type="entry name" value="Heavy-metal-associated_CS"/>
</dbReference>
<keyword evidence="2" id="KW-0186">Copper</keyword>
<keyword evidence="5" id="KW-1185">Reference proteome</keyword>
<dbReference type="PROSITE" id="PS01047">
    <property type="entry name" value="HMA_1"/>
    <property type="match status" value="1"/>
</dbReference>
<dbReference type="SUPFAM" id="SSF55008">
    <property type="entry name" value="HMA, heavy metal-associated domain"/>
    <property type="match status" value="1"/>
</dbReference>
<dbReference type="Proteomes" id="UP001180087">
    <property type="component" value="Chromosome"/>
</dbReference>
<dbReference type="NCBIfam" id="TIGR00003">
    <property type="entry name" value="copper ion binding protein"/>
    <property type="match status" value="1"/>
</dbReference>
<dbReference type="EMBL" id="CP129113">
    <property type="protein sequence ID" value="WLV24080.1"/>
    <property type="molecule type" value="Genomic_DNA"/>
</dbReference>
<feature type="domain" description="HMA" evidence="3">
    <location>
        <begin position="1"/>
        <end position="67"/>
    </location>
</feature>
<keyword evidence="1" id="KW-0479">Metal-binding</keyword>
<accession>A0ABY9KU73</accession>
<organism evidence="4 5">
    <name type="scientific">Aciduricibacillus chroicocephali</name>
    <dbReference type="NCBI Taxonomy" id="3054939"/>
    <lineage>
        <taxon>Bacteria</taxon>
        <taxon>Bacillati</taxon>
        <taxon>Bacillota</taxon>
        <taxon>Bacilli</taxon>
        <taxon>Bacillales</taxon>
        <taxon>Bacillaceae</taxon>
        <taxon>Aciduricibacillus</taxon>
    </lineage>
</organism>
<name>A0ABY9KU73_9BACI</name>
<dbReference type="CDD" id="cd00371">
    <property type="entry name" value="HMA"/>
    <property type="match status" value="1"/>
</dbReference>
<dbReference type="PROSITE" id="PS50846">
    <property type="entry name" value="HMA_2"/>
    <property type="match status" value="1"/>
</dbReference>
<proteinExistence type="predicted"/>
<dbReference type="InterPro" id="IPR006121">
    <property type="entry name" value="HMA_dom"/>
</dbReference>
<dbReference type="Gene3D" id="3.30.70.100">
    <property type="match status" value="1"/>
</dbReference>
<dbReference type="Pfam" id="PF00403">
    <property type="entry name" value="HMA"/>
    <property type="match status" value="1"/>
</dbReference>
<reference evidence="4" key="1">
    <citation type="submission" date="2023-06" db="EMBL/GenBank/DDBJ databases">
        <title>A Treasure from Seagulls: Isolation and Description of Aciduricobacillus qingdaonensis gen. nov., sp. nov., a Rare Obligately Uric Acid-utilizing Member in the Family Bacillaceae.</title>
        <authorList>
            <person name="Liu W."/>
            <person name="Wang B."/>
        </authorList>
    </citation>
    <scope>NUCLEOTIDE SEQUENCE</scope>
    <source>
        <strain evidence="4">44XB</strain>
    </source>
</reference>
<dbReference type="RefSeq" id="WP_348026747.1">
    <property type="nucleotide sequence ID" value="NZ_CP129113.1"/>
</dbReference>